<dbReference type="EMBL" id="LGRX02023287">
    <property type="protein sequence ID" value="KAK3254675.1"/>
    <property type="molecule type" value="Genomic_DNA"/>
</dbReference>
<name>A0AAE0CIA9_9CHLO</name>
<dbReference type="AlphaFoldDB" id="A0AAE0CIA9"/>
<evidence type="ECO:0000256" key="2">
    <source>
        <dbReference type="SAM" id="MobiDB-lite"/>
    </source>
</evidence>
<gene>
    <name evidence="3" type="ORF">CYMTET_36116</name>
</gene>
<comment type="similarity">
    <text evidence="1">Belongs to the STK19 family.</text>
</comment>
<comment type="caution">
    <text evidence="3">The sequence shown here is derived from an EMBL/GenBank/DDBJ whole genome shotgun (WGS) entry which is preliminary data.</text>
</comment>
<reference evidence="3 4" key="1">
    <citation type="journal article" date="2015" name="Genome Biol. Evol.">
        <title>Comparative Genomics of a Bacterivorous Green Alga Reveals Evolutionary Causalities and Consequences of Phago-Mixotrophic Mode of Nutrition.</title>
        <authorList>
            <person name="Burns J.A."/>
            <person name="Paasch A."/>
            <person name="Narechania A."/>
            <person name="Kim E."/>
        </authorList>
    </citation>
    <scope>NUCLEOTIDE SEQUENCE [LARGE SCALE GENOMIC DNA]</scope>
    <source>
        <strain evidence="3 4">PLY_AMNH</strain>
    </source>
</reference>
<organism evidence="3 4">
    <name type="scientific">Cymbomonas tetramitiformis</name>
    <dbReference type="NCBI Taxonomy" id="36881"/>
    <lineage>
        <taxon>Eukaryota</taxon>
        <taxon>Viridiplantae</taxon>
        <taxon>Chlorophyta</taxon>
        <taxon>Pyramimonadophyceae</taxon>
        <taxon>Pyramimonadales</taxon>
        <taxon>Pyramimonadaceae</taxon>
        <taxon>Cymbomonas</taxon>
    </lineage>
</organism>
<dbReference type="SUPFAM" id="SSF57783">
    <property type="entry name" value="Zinc beta-ribbon"/>
    <property type="match status" value="1"/>
</dbReference>
<dbReference type="Gene3D" id="2.20.25.10">
    <property type="match status" value="1"/>
</dbReference>
<dbReference type="PANTHER" id="PTHR15243">
    <property type="entry name" value="SERINE/THREONINE-PROTEIN KINASE 19"/>
    <property type="match status" value="1"/>
</dbReference>
<protein>
    <submittedName>
        <fullName evidence="3">Uncharacterized protein</fullName>
    </submittedName>
</protein>
<accession>A0AAE0CIA9</accession>
<dbReference type="Pfam" id="PF10494">
    <property type="entry name" value="Stk19"/>
    <property type="match status" value="1"/>
</dbReference>
<evidence type="ECO:0000256" key="1">
    <source>
        <dbReference type="ARBA" id="ARBA00093458"/>
    </source>
</evidence>
<proteinExistence type="inferred from homology"/>
<sequence length="266" mass="29500">MKCVICGEEDILEDDEEQTLICRSCGSVNSDDIRPVFEPRTSRKRRVQSSTDGSQQIRAAEQEQRRRISNYASEVSASSQGRADGHGFMSLEEVQLQGPPSDTLVGLQVLRAQTPKASQDKDGIPVMLKTQLYSIVKDRTEVDRELDELRQQKIIRLFKLNTGADDYAIMFTVDYAEQRTPVTLKGAARPRQRTPVTLKGAARPRQRTPVTLKGAARPPQRTLGGHEEASSRRGSRREGFHVVAAGSTLLAVRTTAPCGDRAVRDL</sequence>
<feature type="region of interest" description="Disordered" evidence="2">
    <location>
        <begin position="40"/>
        <end position="84"/>
    </location>
</feature>
<dbReference type="PANTHER" id="PTHR15243:SF0">
    <property type="entry name" value="SERINE_THREONINE-PROTEIN KINASE 19"/>
    <property type="match status" value="1"/>
</dbReference>
<evidence type="ECO:0000313" key="3">
    <source>
        <dbReference type="EMBL" id="KAK3254675.1"/>
    </source>
</evidence>
<feature type="compositionally biased region" description="Basic and acidic residues" evidence="2">
    <location>
        <begin position="224"/>
        <end position="238"/>
    </location>
</feature>
<keyword evidence="4" id="KW-1185">Reference proteome</keyword>
<dbReference type="Proteomes" id="UP001190700">
    <property type="component" value="Unassembled WGS sequence"/>
</dbReference>
<dbReference type="InterPro" id="IPR018865">
    <property type="entry name" value="STK19-like"/>
</dbReference>
<evidence type="ECO:0000313" key="4">
    <source>
        <dbReference type="Proteomes" id="UP001190700"/>
    </source>
</evidence>
<feature type="region of interest" description="Disordered" evidence="2">
    <location>
        <begin position="198"/>
        <end position="238"/>
    </location>
</feature>
<feature type="compositionally biased region" description="Polar residues" evidence="2">
    <location>
        <begin position="70"/>
        <end position="81"/>
    </location>
</feature>